<dbReference type="InterPro" id="IPR006094">
    <property type="entry name" value="Oxid_FAD_bind_N"/>
</dbReference>
<dbReference type="EMBL" id="CP163442">
    <property type="protein sequence ID" value="XDQ50220.1"/>
    <property type="molecule type" value="Genomic_DNA"/>
</dbReference>
<dbReference type="Gene3D" id="3.30.465.10">
    <property type="match status" value="1"/>
</dbReference>
<dbReference type="InterPro" id="IPR016166">
    <property type="entry name" value="FAD-bd_PCMH"/>
</dbReference>
<name>A0AB39R2Y3_9ACTN</name>
<dbReference type="GO" id="GO:0003885">
    <property type="term" value="F:D-arabinono-1,4-lactone oxidase activity"/>
    <property type="evidence" value="ECO:0007669"/>
    <property type="project" value="InterPro"/>
</dbReference>
<dbReference type="InterPro" id="IPR010031">
    <property type="entry name" value="FAD_lactone_oxidase-like"/>
</dbReference>
<dbReference type="Gene3D" id="3.30.70.2530">
    <property type="match status" value="1"/>
</dbReference>
<sequence length="362" mass="39535">MSLAHLPRELDIDRARMVARVSANWPLGDLCEHLNQRGLALPSLPSLPHISVAGACTTATHGSGNSHGSLANTVRALALVTADGTHLELAAGDEGFDGAVVSLGSLGVITHLDLAVQPAYDIEQYVYDNLPWSELVTSTDEIFASAYSVSVFTDWSDHAQMWVKRHADADFPELAWTGATKADSPRHPVTGMPPSNCTEQLGHPGPWHERLPHFRAGTTPATGNELQTEYFVPAELAAKALTQLKELRPLLAPVLQIAEIRTVAADTACLSPTRATSSVAIHFTWHPQEDAVRAVLPRLEAALTPFTARPHWAKIFLTSPDKLRSLYNHWDDFSRLREALDPGGKFDNRFTTALFTTSDHDR</sequence>
<dbReference type="AlphaFoldDB" id="A0AB39R2Y3"/>
<dbReference type="GO" id="GO:0016020">
    <property type="term" value="C:membrane"/>
    <property type="evidence" value="ECO:0007669"/>
    <property type="project" value="InterPro"/>
</dbReference>
<evidence type="ECO:0000256" key="1">
    <source>
        <dbReference type="ARBA" id="ARBA00023002"/>
    </source>
</evidence>
<geneLocation type="plasmid" evidence="3">
    <name>unnamed1</name>
</geneLocation>
<proteinExistence type="predicted"/>
<dbReference type="Pfam" id="PF01565">
    <property type="entry name" value="FAD_binding_4"/>
    <property type="match status" value="1"/>
</dbReference>
<dbReference type="Gene3D" id="3.30.70.2520">
    <property type="match status" value="1"/>
</dbReference>
<dbReference type="InterPro" id="IPR007173">
    <property type="entry name" value="ALO_C"/>
</dbReference>
<feature type="domain" description="FAD-binding PCMH-type" evidence="2">
    <location>
        <begin position="1"/>
        <end position="119"/>
    </location>
</feature>
<organism evidence="3">
    <name type="scientific">Streptomyces sp. R39</name>
    <dbReference type="NCBI Taxonomy" id="3238631"/>
    <lineage>
        <taxon>Bacteria</taxon>
        <taxon>Bacillati</taxon>
        <taxon>Actinomycetota</taxon>
        <taxon>Actinomycetes</taxon>
        <taxon>Kitasatosporales</taxon>
        <taxon>Streptomycetaceae</taxon>
        <taxon>Streptomyces</taxon>
    </lineage>
</organism>
<accession>A0AB39R2Y3</accession>
<evidence type="ECO:0000259" key="2">
    <source>
        <dbReference type="PROSITE" id="PS51387"/>
    </source>
</evidence>
<dbReference type="GO" id="GO:0071949">
    <property type="term" value="F:FAD binding"/>
    <property type="evidence" value="ECO:0007669"/>
    <property type="project" value="InterPro"/>
</dbReference>
<reference evidence="3" key="1">
    <citation type="submission" date="2024-07" db="EMBL/GenBank/DDBJ databases">
        <authorList>
            <person name="Yu S.T."/>
        </authorList>
    </citation>
    <scope>NUCLEOTIDE SEQUENCE</scope>
    <source>
        <strain evidence="3">R39</strain>
        <plasmid evidence="3">unnamed1</plasmid>
    </source>
</reference>
<keyword evidence="1" id="KW-0560">Oxidoreductase</keyword>
<dbReference type="Pfam" id="PF04030">
    <property type="entry name" value="ALO"/>
    <property type="match status" value="1"/>
</dbReference>
<dbReference type="InterPro" id="IPR036318">
    <property type="entry name" value="FAD-bd_PCMH-like_sf"/>
</dbReference>
<dbReference type="PROSITE" id="PS51387">
    <property type="entry name" value="FAD_PCMH"/>
    <property type="match status" value="1"/>
</dbReference>
<protein>
    <submittedName>
        <fullName evidence="3">D-arabinono-1,4-lactone oxidase</fullName>
    </submittedName>
</protein>
<dbReference type="InterPro" id="IPR016169">
    <property type="entry name" value="FAD-bd_PCMH_sub2"/>
</dbReference>
<dbReference type="GO" id="GO:0080049">
    <property type="term" value="F:L-gulono-1,4-lactone dehydrogenase activity"/>
    <property type="evidence" value="ECO:0007669"/>
    <property type="project" value="TreeGrafter"/>
</dbReference>
<dbReference type="RefSeq" id="WP_369228740.1">
    <property type="nucleotide sequence ID" value="NZ_CP163442.1"/>
</dbReference>
<dbReference type="SUPFAM" id="SSF56176">
    <property type="entry name" value="FAD-binding/transporter-associated domain-like"/>
    <property type="match status" value="1"/>
</dbReference>
<evidence type="ECO:0000313" key="3">
    <source>
        <dbReference type="EMBL" id="XDQ50220.1"/>
    </source>
</evidence>
<gene>
    <name evidence="3" type="ORF">AB5J52_49235</name>
</gene>
<dbReference type="PANTHER" id="PTHR43762">
    <property type="entry name" value="L-GULONOLACTONE OXIDASE"/>
    <property type="match status" value="1"/>
</dbReference>
<dbReference type="InterPro" id="IPR016171">
    <property type="entry name" value="Vanillyl_alc_oxidase_C-sub2"/>
</dbReference>
<dbReference type="Gene3D" id="1.10.45.10">
    <property type="entry name" value="Vanillyl-alcohol Oxidase, Chain A, domain 4"/>
    <property type="match status" value="1"/>
</dbReference>
<keyword evidence="3" id="KW-0614">Plasmid</keyword>
<dbReference type="PANTHER" id="PTHR43762:SF1">
    <property type="entry name" value="D-ARABINONO-1,4-LACTONE OXIDASE"/>
    <property type="match status" value="1"/>
</dbReference>